<protein>
    <submittedName>
        <fullName evidence="2">Uncharacterized protein</fullName>
    </submittedName>
</protein>
<keyword evidence="1" id="KW-0732">Signal</keyword>
<name>A0AAV7EYN0_ARIFI</name>
<dbReference type="Proteomes" id="UP000825729">
    <property type="component" value="Unassembled WGS sequence"/>
</dbReference>
<reference evidence="2 3" key="1">
    <citation type="submission" date="2021-07" db="EMBL/GenBank/DDBJ databases">
        <title>The Aristolochia fimbriata genome: insights into angiosperm evolution, floral development and chemical biosynthesis.</title>
        <authorList>
            <person name="Jiao Y."/>
        </authorList>
    </citation>
    <scope>NUCLEOTIDE SEQUENCE [LARGE SCALE GENOMIC DNA]</scope>
    <source>
        <strain evidence="2">IBCAS-2021</strain>
        <tissue evidence="2">Leaf</tissue>
    </source>
</reference>
<evidence type="ECO:0000313" key="2">
    <source>
        <dbReference type="EMBL" id="KAG9453235.1"/>
    </source>
</evidence>
<feature type="chain" id="PRO_5043507523" evidence="1">
    <location>
        <begin position="21"/>
        <end position="77"/>
    </location>
</feature>
<feature type="signal peptide" evidence="1">
    <location>
        <begin position="1"/>
        <end position="20"/>
    </location>
</feature>
<evidence type="ECO:0000256" key="1">
    <source>
        <dbReference type="SAM" id="SignalP"/>
    </source>
</evidence>
<dbReference type="AlphaFoldDB" id="A0AAV7EYN0"/>
<evidence type="ECO:0000313" key="3">
    <source>
        <dbReference type="Proteomes" id="UP000825729"/>
    </source>
</evidence>
<keyword evidence="3" id="KW-1185">Reference proteome</keyword>
<proteinExistence type="predicted"/>
<comment type="caution">
    <text evidence="2">The sequence shown here is derived from an EMBL/GenBank/DDBJ whole genome shotgun (WGS) entry which is preliminary data.</text>
</comment>
<accession>A0AAV7EYN0</accession>
<sequence>MKTAMLSFLLLLSLVFHAASDEISNGPVAENVTCETLYRLKACEDSICTNQCSFAYGDELVKHECLDSYDCNCHYIC</sequence>
<gene>
    <name evidence="2" type="ORF">H6P81_006139</name>
</gene>
<dbReference type="EMBL" id="JAINDJ010000003">
    <property type="protein sequence ID" value="KAG9453235.1"/>
    <property type="molecule type" value="Genomic_DNA"/>
</dbReference>
<organism evidence="2 3">
    <name type="scientific">Aristolochia fimbriata</name>
    <name type="common">White veined hardy Dutchman's pipe vine</name>
    <dbReference type="NCBI Taxonomy" id="158543"/>
    <lineage>
        <taxon>Eukaryota</taxon>
        <taxon>Viridiplantae</taxon>
        <taxon>Streptophyta</taxon>
        <taxon>Embryophyta</taxon>
        <taxon>Tracheophyta</taxon>
        <taxon>Spermatophyta</taxon>
        <taxon>Magnoliopsida</taxon>
        <taxon>Magnoliidae</taxon>
        <taxon>Piperales</taxon>
        <taxon>Aristolochiaceae</taxon>
        <taxon>Aristolochia</taxon>
    </lineage>
</organism>